<accession>A0A0V1N7T4</accession>
<dbReference type="EMBL" id="JYDO01000005">
    <property type="protein sequence ID" value="KRZ79774.1"/>
    <property type="molecule type" value="Genomic_DNA"/>
</dbReference>
<comment type="caution">
    <text evidence="1">The sequence shown here is derived from an EMBL/GenBank/DDBJ whole genome shotgun (WGS) entry which is preliminary data.</text>
</comment>
<gene>
    <name evidence="1" type="ORF">T10_5447</name>
</gene>
<name>A0A0V1N7T4_9BILA</name>
<proteinExistence type="predicted"/>
<dbReference type="Proteomes" id="UP000054843">
    <property type="component" value="Unassembled WGS sequence"/>
</dbReference>
<sequence length="93" mass="10094">MAENRFKSLLRFCTFERSSTKASQLQSDNSLSSVSMTINEWLRSVQWRTTEAKEGAANGRLVCSSCGRTIPQMMISLATGPDMSGSAEGTLPG</sequence>
<protein>
    <submittedName>
        <fullName evidence="1">Uncharacterized protein</fullName>
    </submittedName>
</protein>
<organism evidence="1 2">
    <name type="scientific">Trichinella papuae</name>
    <dbReference type="NCBI Taxonomy" id="268474"/>
    <lineage>
        <taxon>Eukaryota</taxon>
        <taxon>Metazoa</taxon>
        <taxon>Ecdysozoa</taxon>
        <taxon>Nematoda</taxon>
        <taxon>Enoplea</taxon>
        <taxon>Dorylaimia</taxon>
        <taxon>Trichinellida</taxon>
        <taxon>Trichinellidae</taxon>
        <taxon>Trichinella</taxon>
    </lineage>
</organism>
<evidence type="ECO:0000313" key="1">
    <source>
        <dbReference type="EMBL" id="KRZ79774.1"/>
    </source>
</evidence>
<evidence type="ECO:0000313" key="2">
    <source>
        <dbReference type="Proteomes" id="UP000054843"/>
    </source>
</evidence>
<keyword evidence="2" id="KW-1185">Reference proteome</keyword>
<dbReference type="AlphaFoldDB" id="A0A0V1N7T4"/>
<reference evidence="1 2" key="1">
    <citation type="submission" date="2015-01" db="EMBL/GenBank/DDBJ databases">
        <title>Evolution of Trichinella species and genotypes.</title>
        <authorList>
            <person name="Korhonen P.K."/>
            <person name="Edoardo P."/>
            <person name="Giuseppe L.R."/>
            <person name="Gasser R.B."/>
        </authorList>
    </citation>
    <scope>NUCLEOTIDE SEQUENCE [LARGE SCALE GENOMIC DNA]</scope>
    <source>
        <strain evidence="1">ISS1980</strain>
    </source>
</reference>